<dbReference type="Pfam" id="PF10261">
    <property type="entry name" value="FIT"/>
    <property type="match status" value="2"/>
</dbReference>
<proteinExistence type="inferred from homology"/>
<dbReference type="GO" id="GO:0008654">
    <property type="term" value="P:phospholipid biosynthetic process"/>
    <property type="evidence" value="ECO:0007669"/>
    <property type="project" value="TreeGrafter"/>
</dbReference>
<dbReference type="InterPro" id="IPR046401">
    <property type="entry name" value="FITM1/2"/>
</dbReference>
<comment type="subcellular location">
    <subcellularLocation>
        <location evidence="1">Endoplasmic reticulum membrane</location>
        <topology evidence="1">Multi-pass membrane protein</topology>
    </subcellularLocation>
</comment>
<dbReference type="GO" id="GO:0005789">
    <property type="term" value="C:endoplasmic reticulum membrane"/>
    <property type="evidence" value="ECO:0007669"/>
    <property type="project" value="UniProtKB-SubCell"/>
</dbReference>
<dbReference type="HAMAP" id="MF_03230">
    <property type="entry name" value="FITM2"/>
    <property type="match status" value="1"/>
</dbReference>
<dbReference type="Proteomes" id="UP001153737">
    <property type="component" value="Chromosome 2"/>
</dbReference>
<evidence type="ECO:0000256" key="7">
    <source>
        <dbReference type="ARBA" id="ARBA00023136"/>
    </source>
</evidence>
<accession>A0A9P0DSD6</accession>
<evidence type="ECO:0000256" key="3">
    <source>
        <dbReference type="ARBA" id="ARBA00022801"/>
    </source>
</evidence>
<keyword evidence="2 9" id="KW-0812">Transmembrane</keyword>
<keyword evidence="3" id="KW-0378">Hydrolase</keyword>
<reference evidence="10" key="1">
    <citation type="submission" date="2022-01" db="EMBL/GenBank/DDBJ databases">
        <authorList>
            <person name="King R."/>
        </authorList>
    </citation>
    <scope>NUCLEOTIDE SEQUENCE</scope>
</reference>
<feature type="transmembrane region" description="Helical" evidence="9">
    <location>
        <begin position="288"/>
        <end position="306"/>
    </location>
</feature>
<dbReference type="OrthoDB" id="5579088at2759"/>
<evidence type="ECO:0000256" key="4">
    <source>
        <dbReference type="ARBA" id="ARBA00022824"/>
    </source>
</evidence>
<evidence type="ECO:0000256" key="1">
    <source>
        <dbReference type="ARBA" id="ARBA00004477"/>
    </source>
</evidence>
<keyword evidence="11" id="KW-1185">Reference proteome</keyword>
<reference evidence="10" key="2">
    <citation type="submission" date="2022-10" db="EMBL/GenBank/DDBJ databases">
        <authorList>
            <consortium name="ENA_rothamsted_submissions"/>
            <consortium name="culmorum"/>
            <person name="King R."/>
        </authorList>
    </citation>
    <scope>NUCLEOTIDE SEQUENCE</scope>
</reference>
<keyword evidence="6" id="KW-0443">Lipid metabolism</keyword>
<evidence type="ECO:0000256" key="9">
    <source>
        <dbReference type="SAM" id="Phobius"/>
    </source>
</evidence>
<evidence type="ECO:0000256" key="8">
    <source>
        <dbReference type="SAM" id="MobiDB-lite"/>
    </source>
</evidence>
<evidence type="ECO:0000256" key="6">
    <source>
        <dbReference type="ARBA" id="ARBA00023098"/>
    </source>
</evidence>
<dbReference type="EMBL" id="OU896708">
    <property type="protein sequence ID" value="CAH1155748.1"/>
    <property type="molecule type" value="Genomic_DNA"/>
</dbReference>
<dbReference type="PANTHER" id="PTHR23129:SF0">
    <property type="entry name" value="ACYL-COENZYME A DIPHOSPHATASE FITM2"/>
    <property type="match status" value="1"/>
</dbReference>
<feature type="region of interest" description="Disordered" evidence="8">
    <location>
        <begin position="12"/>
        <end position="34"/>
    </location>
</feature>
<gene>
    <name evidence="10" type="ORF">PHAECO_LOCUS6817</name>
</gene>
<keyword evidence="5 9" id="KW-1133">Transmembrane helix</keyword>
<dbReference type="GO" id="GO:0034389">
    <property type="term" value="P:lipid droplet organization"/>
    <property type="evidence" value="ECO:0007669"/>
    <property type="project" value="InterPro"/>
</dbReference>
<evidence type="ECO:0000313" key="10">
    <source>
        <dbReference type="EMBL" id="CAH1155748.1"/>
    </source>
</evidence>
<evidence type="ECO:0000256" key="5">
    <source>
        <dbReference type="ARBA" id="ARBA00022989"/>
    </source>
</evidence>
<name>A0A9P0DSD6_PHACE</name>
<protein>
    <submittedName>
        <fullName evidence="10">Uncharacterized protein</fullName>
    </submittedName>
</protein>
<evidence type="ECO:0000256" key="2">
    <source>
        <dbReference type="ARBA" id="ARBA00022692"/>
    </source>
</evidence>
<feature type="transmembrane region" description="Helical" evidence="9">
    <location>
        <begin position="102"/>
        <end position="122"/>
    </location>
</feature>
<dbReference type="GO" id="GO:0019915">
    <property type="term" value="P:lipid storage"/>
    <property type="evidence" value="ECO:0007669"/>
    <property type="project" value="InterPro"/>
</dbReference>
<feature type="compositionally biased region" description="Polar residues" evidence="8">
    <location>
        <begin position="25"/>
        <end position="34"/>
    </location>
</feature>
<dbReference type="InterPro" id="IPR019388">
    <property type="entry name" value="FIT"/>
</dbReference>
<feature type="transmembrane region" description="Helical" evidence="9">
    <location>
        <begin position="63"/>
        <end position="82"/>
    </location>
</feature>
<feature type="compositionally biased region" description="Low complexity" evidence="8">
    <location>
        <begin position="12"/>
        <end position="24"/>
    </location>
</feature>
<organism evidence="10 11">
    <name type="scientific">Phaedon cochleariae</name>
    <name type="common">Mustard beetle</name>
    <dbReference type="NCBI Taxonomy" id="80249"/>
    <lineage>
        <taxon>Eukaryota</taxon>
        <taxon>Metazoa</taxon>
        <taxon>Ecdysozoa</taxon>
        <taxon>Arthropoda</taxon>
        <taxon>Hexapoda</taxon>
        <taxon>Insecta</taxon>
        <taxon>Pterygota</taxon>
        <taxon>Neoptera</taxon>
        <taxon>Endopterygota</taxon>
        <taxon>Coleoptera</taxon>
        <taxon>Polyphaga</taxon>
        <taxon>Cucujiformia</taxon>
        <taxon>Chrysomeloidea</taxon>
        <taxon>Chrysomelidae</taxon>
        <taxon>Chrysomelinae</taxon>
        <taxon>Chrysomelini</taxon>
        <taxon>Phaedon</taxon>
    </lineage>
</organism>
<keyword evidence="7 9" id="KW-0472">Membrane</keyword>
<feature type="transmembrane region" description="Helical" evidence="9">
    <location>
        <begin position="134"/>
        <end position="154"/>
    </location>
</feature>
<dbReference type="PANTHER" id="PTHR23129">
    <property type="entry name" value="ACYL-COENZYME A DIPHOSPHATASE FITM2"/>
    <property type="match status" value="1"/>
</dbReference>
<keyword evidence="4" id="KW-0256">Endoplasmic reticulum</keyword>
<feature type="transmembrane region" description="Helical" evidence="9">
    <location>
        <begin position="255"/>
        <end position="281"/>
    </location>
</feature>
<dbReference type="AlphaFoldDB" id="A0A9P0DSD6"/>
<dbReference type="GO" id="GO:0010945">
    <property type="term" value="F:coenzyme A diphosphatase activity"/>
    <property type="evidence" value="ECO:0007669"/>
    <property type="project" value="InterPro"/>
</dbReference>
<evidence type="ECO:0000313" key="11">
    <source>
        <dbReference type="Proteomes" id="UP001153737"/>
    </source>
</evidence>
<sequence>MVSKRRPIHATNLNFRPNVNNGNNVEQKGTKPTSEPTSVREIFVLMVLYICKKSLFFNTNLRVCIYLGCLFVVSLIADVLLIPKSYLSRSDNILNRFFVKFAWGWNLTLVLPFIILTSFIYCCGNKQKIVLHHLSRVGVATFFWWFWTSFFNYIEASLGRCVNPTFTTKMICLREGHVWNGFDMSGHSFILIYGSLFLIEETRCVINWDTIKEHMRLEEHSRITKETKDRVNPLRNLTDKVFHQTKVNYEKYTPYIRLLFVLITIIQILWDIMLISTILYYHIMIEKFLGGASAIVTWFLTYRVWYVQPKLLPSLPGEGDFKYTKNNPAPPVQVWHKRKSLTDQGPLFMGRPIYANVKIEESVPAR</sequence>